<dbReference type="AlphaFoldDB" id="A0AAW1UN07"/>
<proteinExistence type="inferred from homology"/>
<dbReference type="SUPFAM" id="SSF81321">
    <property type="entry name" value="Family A G protein-coupled receptor-like"/>
    <property type="match status" value="1"/>
</dbReference>
<feature type="compositionally biased region" description="Low complexity" evidence="9">
    <location>
        <begin position="62"/>
        <end position="74"/>
    </location>
</feature>
<sequence length="232" mass="26699">MLCISRYVVPLCTISYLYIRVSRELKVRENSMRLHESRYSTESYIVSNRSTRTDNRYMIDDGTSGRSSGSFRGTNVEDDDLKPEDFEIDVIKEKRTQKYLVLTITVYGICLCPIMILRLVRLALMETYDNSASLDITFTAFVWLDFAPACVTPIVYTAWQLSRSSRERLRGYFRFSDRKLRRSCETVITTAARTPSVLKRGCKSEEREQIDDLGMRSPSLLDGRSVRESGGS</sequence>
<feature type="domain" description="G-protein coupled receptors family 1 profile" evidence="11">
    <location>
        <begin position="1"/>
        <end position="156"/>
    </location>
</feature>
<dbReference type="CDD" id="cd00637">
    <property type="entry name" value="7tm_classA_rhodopsin-like"/>
    <property type="match status" value="1"/>
</dbReference>
<keyword evidence="7" id="KW-0675">Receptor</keyword>
<keyword evidence="4 10" id="KW-1133">Transmembrane helix</keyword>
<dbReference type="GO" id="GO:0005886">
    <property type="term" value="C:plasma membrane"/>
    <property type="evidence" value="ECO:0007669"/>
    <property type="project" value="TreeGrafter"/>
</dbReference>
<evidence type="ECO:0000256" key="10">
    <source>
        <dbReference type="SAM" id="Phobius"/>
    </source>
</evidence>
<feature type="transmembrane region" description="Helical" evidence="10">
    <location>
        <begin position="140"/>
        <end position="159"/>
    </location>
</feature>
<evidence type="ECO:0000256" key="6">
    <source>
        <dbReference type="ARBA" id="ARBA00023136"/>
    </source>
</evidence>
<name>A0AAW1UN07_9CUCU</name>
<reference evidence="12 13" key="1">
    <citation type="submission" date="2023-03" db="EMBL/GenBank/DDBJ databases">
        <title>Genome insight into feeding habits of ladybird beetles.</title>
        <authorList>
            <person name="Li H.-S."/>
            <person name="Huang Y.-H."/>
            <person name="Pang H."/>
        </authorList>
    </citation>
    <scope>NUCLEOTIDE SEQUENCE [LARGE SCALE GENOMIC DNA]</scope>
    <source>
        <strain evidence="12">SYSU_2023b</strain>
        <tissue evidence="12">Whole body</tissue>
    </source>
</reference>
<evidence type="ECO:0000256" key="8">
    <source>
        <dbReference type="ARBA" id="ARBA00023224"/>
    </source>
</evidence>
<dbReference type="Proteomes" id="UP001431783">
    <property type="component" value="Unassembled WGS sequence"/>
</dbReference>
<evidence type="ECO:0000256" key="2">
    <source>
        <dbReference type="ARBA" id="ARBA00010663"/>
    </source>
</evidence>
<evidence type="ECO:0000256" key="1">
    <source>
        <dbReference type="ARBA" id="ARBA00004141"/>
    </source>
</evidence>
<evidence type="ECO:0000256" key="9">
    <source>
        <dbReference type="SAM" id="MobiDB-lite"/>
    </source>
</evidence>
<evidence type="ECO:0000256" key="5">
    <source>
        <dbReference type="ARBA" id="ARBA00023040"/>
    </source>
</evidence>
<dbReference type="Pfam" id="PF00001">
    <property type="entry name" value="7tm_1"/>
    <property type="match status" value="1"/>
</dbReference>
<dbReference type="InterPro" id="IPR017452">
    <property type="entry name" value="GPCR_Rhodpsn_7TM"/>
</dbReference>
<accession>A0AAW1UN07</accession>
<feature type="transmembrane region" description="Helical" evidence="10">
    <location>
        <begin position="99"/>
        <end position="120"/>
    </location>
</feature>
<organism evidence="12 13">
    <name type="scientific">Henosepilachna vigintioctopunctata</name>
    <dbReference type="NCBI Taxonomy" id="420089"/>
    <lineage>
        <taxon>Eukaryota</taxon>
        <taxon>Metazoa</taxon>
        <taxon>Ecdysozoa</taxon>
        <taxon>Arthropoda</taxon>
        <taxon>Hexapoda</taxon>
        <taxon>Insecta</taxon>
        <taxon>Pterygota</taxon>
        <taxon>Neoptera</taxon>
        <taxon>Endopterygota</taxon>
        <taxon>Coleoptera</taxon>
        <taxon>Polyphaga</taxon>
        <taxon>Cucujiformia</taxon>
        <taxon>Coccinelloidea</taxon>
        <taxon>Coccinellidae</taxon>
        <taxon>Epilachninae</taxon>
        <taxon>Epilachnini</taxon>
        <taxon>Henosepilachna</taxon>
    </lineage>
</organism>
<feature type="region of interest" description="Disordered" evidence="9">
    <location>
        <begin position="55"/>
        <end position="78"/>
    </location>
</feature>
<protein>
    <recommendedName>
        <fullName evidence="11">G-protein coupled receptors family 1 profile domain-containing protein</fullName>
    </recommendedName>
</protein>
<evidence type="ECO:0000256" key="4">
    <source>
        <dbReference type="ARBA" id="ARBA00022989"/>
    </source>
</evidence>
<comment type="similarity">
    <text evidence="2">Belongs to the G-protein coupled receptor 1 family.</text>
</comment>
<dbReference type="InterPro" id="IPR000276">
    <property type="entry name" value="GPCR_Rhodpsn"/>
</dbReference>
<dbReference type="PANTHER" id="PTHR24238:SF69">
    <property type="entry name" value="G-PROTEIN COUPLED RECEPTOR 165"/>
    <property type="match status" value="1"/>
</dbReference>
<dbReference type="PROSITE" id="PS50262">
    <property type="entry name" value="G_PROTEIN_RECEP_F1_2"/>
    <property type="match status" value="1"/>
</dbReference>
<keyword evidence="13" id="KW-1185">Reference proteome</keyword>
<evidence type="ECO:0000256" key="7">
    <source>
        <dbReference type="ARBA" id="ARBA00023170"/>
    </source>
</evidence>
<evidence type="ECO:0000256" key="3">
    <source>
        <dbReference type="ARBA" id="ARBA00022692"/>
    </source>
</evidence>
<comment type="subcellular location">
    <subcellularLocation>
        <location evidence="1">Membrane</location>
        <topology evidence="1">Multi-pass membrane protein</topology>
    </subcellularLocation>
</comment>
<dbReference type="EMBL" id="JARQZJ010000071">
    <property type="protein sequence ID" value="KAK9881887.1"/>
    <property type="molecule type" value="Genomic_DNA"/>
</dbReference>
<evidence type="ECO:0000259" key="11">
    <source>
        <dbReference type="PROSITE" id="PS50262"/>
    </source>
</evidence>
<keyword evidence="5" id="KW-0297">G-protein coupled receptor</keyword>
<feature type="region of interest" description="Disordered" evidence="9">
    <location>
        <begin position="205"/>
        <end position="232"/>
    </location>
</feature>
<dbReference type="Gene3D" id="1.20.1070.10">
    <property type="entry name" value="Rhodopsin 7-helix transmembrane proteins"/>
    <property type="match status" value="1"/>
</dbReference>
<comment type="caution">
    <text evidence="12">The sequence shown here is derived from an EMBL/GenBank/DDBJ whole genome shotgun (WGS) entry which is preliminary data.</text>
</comment>
<dbReference type="GO" id="GO:0008188">
    <property type="term" value="F:neuropeptide receptor activity"/>
    <property type="evidence" value="ECO:0007669"/>
    <property type="project" value="TreeGrafter"/>
</dbReference>
<keyword evidence="3 10" id="KW-0812">Transmembrane</keyword>
<evidence type="ECO:0000313" key="12">
    <source>
        <dbReference type="EMBL" id="KAK9881887.1"/>
    </source>
</evidence>
<dbReference type="PANTHER" id="PTHR24238">
    <property type="entry name" value="G-PROTEIN COUPLED RECEPTOR"/>
    <property type="match status" value="1"/>
</dbReference>
<keyword evidence="8" id="KW-0807">Transducer</keyword>
<keyword evidence="6 10" id="KW-0472">Membrane</keyword>
<gene>
    <name evidence="12" type="ORF">WA026_018082</name>
</gene>
<evidence type="ECO:0000313" key="13">
    <source>
        <dbReference type="Proteomes" id="UP001431783"/>
    </source>
</evidence>